<comment type="subcellular location">
    <subcellularLocation>
        <location evidence="5">Cytoplasm</location>
    </subcellularLocation>
    <subcellularLocation>
        <location evidence="5">Nucleus</location>
    </subcellularLocation>
</comment>
<dbReference type="EC" id="3.6.5.-" evidence="5"/>
<dbReference type="PANTHER" id="PTHR21231">
    <property type="entry name" value="XPA-BINDING PROTEIN 1-RELATED"/>
    <property type="match status" value="1"/>
</dbReference>
<keyword evidence="7" id="KW-1185">Reference proteome</keyword>
<comment type="similarity">
    <text evidence="1 5">Belongs to the GPN-loop GTPase family.</text>
</comment>
<evidence type="ECO:0000256" key="5">
    <source>
        <dbReference type="RuleBase" id="RU365059"/>
    </source>
</evidence>
<protein>
    <recommendedName>
        <fullName evidence="5">GPN-loop GTPase</fullName>
        <ecNumber evidence="5">3.6.5.-</ecNumber>
    </recommendedName>
</protein>
<evidence type="ECO:0000313" key="6">
    <source>
        <dbReference type="EMBL" id="ORD94097.1"/>
    </source>
</evidence>
<evidence type="ECO:0000256" key="2">
    <source>
        <dbReference type="ARBA" id="ARBA00022741"/>
    </source>
</evidence>
<evidence type="ECO:0000256" key="3">
    <source>
        <dbReference type="ARBA" id="ARBA00022801"/>
    </source>
</evidence>
<comment type="subunit">
    <text evidence="5">Binds to RNA polymerase II.</text>
</comment>
<dbReference type="GO" id="GO:0005737">
    <property type="term" value="C:cytoplasm"/>
    <property type="evidence" value="ECO:0007669"/>
    <property type="project" value="UniProtKB-SubCell"/>
</dbReference>
<accession>A0A1Y1S6M3</accession>
<keyword evidence="3 5" id="KW-0378">Hydrolase</keyword>
<comment type="caution">
    <text evidence="6">The sequence shown here is derived from an EMBL/GenBank/DDBJ whole genome shotgun (WGS) entry which is preliminary data.</text>
</comment>
<keyword evidence="2 5" id="KW-0547">Nucleotide-binding</keyword>
<keyword evidence="5" id="KW-0963">Cytoplasm</keyword>
<dbReference type="GO" id="GO:0005525">
    <property type="term" value="F:GTP binding"/>
    <property type="evidence" value="ECO:0007669"/>
    <property type="project" value="UniProtKB-KW"/>
</dbReference>
<comment type="function">
    <text evidence="5">Small GTPase required for proper nuclear import of RNA polymerase II (RNAPII). May act at an RNAP assembly step prior to nuclear import.</text>
</comment>
<dbReference type="OrthoDB" id="243313at2759"/>
<dbReference type="GO" id="GO:0003924">
    <property type="term" value="F:GTPase activity"/>
    <property type="evidence" value="ECO:0007669"/>
    <property type="project" value="TreeGrafter"/>
</dbReference>
<reference evidence="6 7" key="1">
    <citation type="journal article" date="2017" name="Environ. Microbiol.">
        <title>Decay of the glycolytic pathway and adaptation to intranuclear parasitism within Enterocytozoonidae microsporidia.</title>
        <authorList>
            <person name="Wiredu Boakye D."/>
            <person name="Jaroenlak P."/>
            <person name="Prachumwat A."/>
            <person name="Williams T.A."/>
            <person name="Bateman K.S."/>
            <person name="Itsathitphaisarn O."/>
            <person name="Sritunyalucksana K."/>
            <person name="Paszkiewicz K.H."/>
            <person name="Moore K.A."/>
            <person name="Stentiford G.D."/>
            <person name="Williams B.A."/>
        </authorList>
    </citation>
    <scope>NUCLEOTIDE SEQUENCE [LARGE SCALE GENOMIC DNA]</scope>
    <source>
        <strain evidence="6 7">GB1</strain>
    </source>
</reference>
<evidence type="ECO:0000256" key="4">
    <source>
        <dbReference type="ARBA" id="ARBA00023134"/>
    </source>
</evidence>
<keyword evidence="4 5" id="KW-0342">GTP-binding</keyword>
<evidence type="ECO:0000313" key="7">
    <source>
        <dbReference type="Proteomes" id="UP000192639"/>
    </source>
</evidence>
<dbReference type="EMBL" id="LWDP01000033">
    <property type="protein sequence ID" value="ORD94097.1"/>
    <property type="molecule type" value="Genomic_DNA"/>
</dbReference>
<dbReference type="VEuPathDB" id="MicrosporidiaDB:ECANGB1_1164"/>
<dbReference type="Gene3D" id="3.40.50.300">
    <property type="entry name" value="P-loop containing nucleotide triphosphate hydrolases"/>
    <property type="match status" value="1"/>
</dbReference>
<gene>
    <name evidence="6" type="primary">GPN1</name>
    <name evidence="6" type="ORF">ECANGB1_1164</name>
</gene>
<dbReference type="PANTHER" id="PTHR21231:SF8">
    <property type="entry name" value="GPN-LOOP GTPASE 1"/>
    <property type="match status" value="1"/>
</dbReference>
<name>A0A1Y1S6M3_9MICR</name>
<dbReference type="GO" id="GO:0005634">
    <property type="term" value="C:nucleus"/>
    <property type="evidence" value="ECO:0007669"/>
    <property type="project" value="UniProtKB-SubCell"/>
</dbReference>
<proteinExistence type="inferred from homology"/>
<dbReference type="InterPro" id="IPR004130">
    <property type="entry name" value="Gpn"/>
</dbReference>
<dbReference type="InterPro" id="IPR027417">
    <property type="entry name" value="P-loop_NTPase"/>
</dbReference>
<dbReference type="Pfam" id="PF03029">
    <property type="entry name" value="ATP_bind_1"/>
    <property type="match status" value="1"/>
</dbReference>
<dbReference type="SUPFAM" id="SSF52540">
    <property type="entry name" value="P-loop containing nucleoside triphosphate hydrolases"/>
    <property type="match status" value="1"/>
</dbReference>
<dbReference type="Proteomes" id="UP000192639">
    <property type="component" value="Unassembled WGS sequence"/>
</dbReference>
<evidence type="ECO:0000256" key="1">
    <source>
        <dbReference type="ARBA" id="ARBA00005290"/>
    </source>
</evidence>
<organism evidence="6 7">
    <name type="scientific">Enterospora canceri</name>
    <dbReference type="NCBI Taxonomy" id="1081671"/>
    <lineage>
        <taxon>Eukaryota</taxon>
        <taxon>Fungi</taxon>
        <taxon>Fungi incertae sedis</taxon>
        <taxon>Microsporidia</taxon>
        <taxon>Enterocytozoonidae</taxon>
        <taxon>Enterospora</taxon>
    </lineage>
</organism>
<sequence length="237" mass="26481">MENKKTFVVVGMAGCGKTTFVQRLTSWIMQHESKEQANPIKSIELVNLDPAVLNTKVPPTIDIRDYVDYKDILIQNNLGSNGAISACLNLFMLKGIKLDTKKYTIIDTPGQIESFIYSAPGDIVFSSLTSQLTILFLIDLSVDSLYSVVSNLIFAGSLASKYNTIIVFTKNDESKIHAISDLFDYDKMRNVTATDDLSEIGTLVTYFEEFYKDIEYVSISSVTGDGKHELIKKLKLF</sequence>
<dbReference type="AlphaFoldDB" id="A0A1Y1S6M3"/>